<evidence type="ECO:0000256" key="1">
    <source>
        <dbReference type="SAM" id="Phobius"/>
    </source>
</evidence>
<proteinExistence type="predicted"/>
<evidence type="ECO:0000313" key="3">
    <source>
        <dbReference type="Proteomes" id="UP000729402"/>
    </source>
</evidence>
<feature type="transmembrane region" description="Helical" evidence="1">
    <location>
        <begin position="47"/>
        <end position="70"/>
    </location>
</feature>
<name>A0A8J5UYL1_ZIZPA</name>
<protein>
    <submittedName>
        <fullName evidence="2">Uncharacterized protein</fullName>
    </submittedName>
</protein>
<evidence type="ECO:0000313" key="2">
    <source>
        <dbReference type="EMBL" id="KAG8050147.1"/>
    </source>
</evidence>
<keyword evidence="1" id="KW-1133">Transmembrane helix</keyword>
<keyword evidence="3" id="KW-1185">Reference proteome</keyword>
<keyword evidence="1" id="KW-0812">Transmembrane</keyword>
<dbReference type="Proteomes" id="UP000729402">
    <property type="component" value="Unassembled WGS sequence"/>
</dbReference>
<reference evidence="2" key="1">
    <citation type="journal article" date="2021" name="bioRxiv">
        <title>Whole Genome Assembly and Annotation of Northern Wild Rice, Zizania palustris L., Supports a Whole Genome Duplication in the Zizania Genus.</title>
        <authorList>
            <person name="Haas M."/>
            <person name="Kono T."/>
            <person name="Macchietto M."/>
            <person name="Millas R."/>
            <person name="McGilp L."/>
            <person name="Shao M."/>
            <person name="Duquette J."/>
            <person name="Hirsch C.N."/>
            <person name="Kimball J."/>
        </authorList>
    </citation>
    <scope>NUCLEOTIDE SEQUENCE</scope>
    <source>
        <tissue evidence="2">Fresh leaf tissue</tissue>
    </source>
</reference>
<dbReference type="AlphaFoldDB" id="A0A8J5UYL1"/>
<organism evidence="2 3">
    <name type="scientific">Zizania palustris</name>
    <name type="common">Northern wild rice</name>
    <dbReference type="NCBI Taxonomy" id="103762"/>
    <lineage>
        <taxon>Eukaryota</taxon>
        <taxon>Viridiplantae</taxon>
        <taxon>Streptophyta</taxon>
        <taxon>Embryophyta</taxon>
        <taxon>Tracheophyta</taxon>
        <taxon>Spermatophyta</taxon>
        <taxon>Magnoliopsida</taxon>
        <taxon>Liliopsida</taxon>
        <taxon>Poales</taxon>
        <taxon>Poaceae</taxon>
        <taxon>BOP clade</taxon>
        <taxon>Oryzoideae</taxon>
        <taxon>Oryzeae</taxon>
        <taxon>Zizaniinae</taxon>
        <taxon>Zizania</taxon>
    </lineage>
</organism>
<keyword evidence="1" id="KW-0472">Membrane</keyword>
<comment type="caution">
    <text evidence="2">The sequence shown here is derived from an EMBL/GenBank/DDBJ whole genome shotgun (WGS) entry which is preliminary data.</text>
</comment>
<reference evidence="2" key="2">
    <citation type="submission" date="2021-02" db="EMBL/GenBank/DDBJ databases">
        <authorList>
            <person name="Kimball J.A."/>
            <person name="Haas M.W."/>
            <person name="Macchietto M."/>
            <person name="Kono T."/>
            <person name="Duquette J."/>
            <person name="Shao M."/>
        </authorList>
    </citation>
    <scope>NUCLEOTIDE SEQUENCE</scope>
    <source>
        <tissue evidence="2">Fresh leaf tissue</tissue>
    </source>
</reference>
<accession>A0A8J5UYL1</accession>
<sequence length="121" mass="12423">MRLAAGLFHPSDQILNAPDCAETSRRGGLVAVSVAVDAAMARQQVTAAAALAATLAAAAAVAAILSSLLYRRKCGGLATRVRELEASLAAATEKAAAERRGRVRAQQSLRRALSEQGAQLG</sequence>
<dbReference type="EMBL" id="JAAALK010000289">
    <property type="protein sequence ID" value="KAG8050147.1"/>
    <property type="molecule type" value="Genomic_DNA"/>
</dbReference>
<gene>
    <name evidence="2" type="ORF">GUJ93_ZPchr0009g784</name>
</gene>